<dbReference type="Proteomes" id="UP001500279">
    <property type="component" value="Unassembled WGS sequence"/>
</dbReference>
<gene>
    <name evidence="1" type="ORF">GCM10009107_21150</name>
</gene>
<evidence type="ECO:0008006" key="3">
    <source>
        <dbReference type="Google" id="ProtNLM"/>
    </source>
</evidence>
<evidence type="ECO:0000313" key="1">
    <source>
        <dbReference type="EMBL" id="GAA0749985.1"/>
    </source>
</evidence>
<proteinExistence type="predicted"/>
<dbReference type="SUPFAM" id="SSF53137">
    <property type="entry name" value="Translational machinery components"/>
    <property type="match status" value="1"/>
</dbReference>
<evidence type="ECO:0000313" key="2">
    <source>
        <dbReference type="Proteomes" id="UP001500279"/>
    </source>
</evidence>
<organism evidence="1 2">
    <name type="scientific">Ideonella azotifigens</name>
    <dbReference type="NCBI Taxonomy" id="513160"/>
    <lineage>
        <taxon>Bacteria</taxon>
        <taxon>Pseudomonadati</taxon>
        <taxon>Pseudomonadota</taxon>
        <taxon>Betaproteobacteria</taxon>
        <taxon>Burkholderiales</taxon>
        <taxon>Sphaerotilaceae</taxon>
        <taxon>Ideonella</taxon>
    </lineage>
</organism>
<dbReference type="EMBL" id="BAAAEW010000011">
    <property type="protein sequence ID" value="GAA0749985.1"/>
    <property type="molecule type" value="Genomic_DNA"/>
</dbReference>
<keyword evidence="2" id="KW-1185">Reference proteome</keyword>
<protein>
    <recommendedName>
        <fullName evidence="3">Translational machinery protein</fullName>
    </recommendedName>
</protein>
<name>A0ABN1JZE5_9BURK</name>
<reference evidence="1 2" key="1">
    <citation type="journal article" date="2019" name="Int. J. Syst. Evol. Microbiol.">
        <title>The Global Catalogue of Microorganisms (GCM) 10K type strain sequencing project: providing services to taxonomists for standard genome sequencing and annotation.</title>
        <authorList>
            <consortium name="The Broad Institute Genomics Platform"/>
            <consortium name="The Broad Institute Genome Sequencing Center for Infectious Disease"/>
            <person name="Wu L."/>
            <person name="Ma J."/>
        </authorList>
    </citation>
    <scope>NUCLEOTIDE SEQUENCE [LARGE SCALE GENOMIC DNA]</scope>
    <source>
        <strain evidence="1 2">JCM 15503</strain>
    </source>
</reference>
<dbReference type="RefSeq" id="WP_141290348.1">
    <property type="nucleotide sequence ID" value="NZ_BAAAEW010000011.1"/>
</dbReference>
<accession>A0ABN1JZE5</accession>
<comment type="caution">
    <text evidence="1">The sequence shown here is derived from an EMBL/GenBank/DDBJ whole genome shotgun (WGS) entry which is preliminary data.</text>
</comment>
<sequence length="128" mass="14080">MGHPYAVAWVDHQTATILSFDAETAQTQHVRAHQHPTAQHASGVRAEHEFFAAVCAALAGDGQILVAAGHVASADFHHYVDKHQPQTAKRIAGYEIVDHPSEKQLLAQARSFFDRREHLAAPALHQPR</sequence>